<dbReference type="EMBL" id="JAJJHW010002585">
    <property type="protein sequence ID" value="KAH8370098.1"/>
    <property type="molecule type" value="Genomic_DNA"/>
</dbReference>
<name>A0AAD4JY63_9MUSC</name>
<evidence type="ECO:0000256" key="9">
    <source>
        <dbReference type="SAM" id="Phobius"/>
    </source>
</evidence>
<evidence type="ECO:0000256" key="6">
    <source>
        <dbReference type="ARBA" id="ARBA00023136"/>
    </source>
</evidence>
<feature type="signal peptide" evidence="10">
    <location>
        <begin position="1"/>
        <end position="28"/>
    </location>
</feature>
<comment type="subcellular location">
    <subcellularLocation>
        <location evidence="1">Cell membrane</location>
        <topology evidence="1">Multi-pass membrane protein</topology>
    </subcellularLocation>
</comment>
<evidence type="ECO:0000256" key="5">
    <source>
        <dbReference type="ARBA" id="ARBA00022989"/>
    </source>
</evidence>
<evidence type="ECO:0000256" key="10">
    <source>
        <dbReference type="SAM" id="SignalP"/>
    </source>
</evidence>
<keyword evidence="8" id="KW-0325">Glycoprotein</keyword>
<dbReference type="PANTHER" id="PTHR42643">
    <property type="entry name" value="IONOTROPIC RECEPTOR 20A-RELATED"/>
    <property type="match status" value="1"/>
</dbReference>
<keyword evidence="6 9" id="KW-0472">Membrane</keyword>
<evidence type="ECO:0000256" key="7">
    <source>
        <dbReference type="ARBA" id="ARBA00023170"/>
    </source>
</evidence>
<feature type="transmembrane region" description="Helical" evidence="9">
    <location>
        <begin position="373"/>
        <end position="400"/>
    </location>
</feature>
<sequence>CSAMFVRAASVCCCLALLATWPRPEVAAQQVQLYQEQLKQLLQHLMWGTQVQRCLAVITDDLHAAIYDGAYFAAAARDARPYYMLRLNASEQLNPPSARTQLVLQGIRSSGCDLHVITVLNGWQVQQLITFAYERRALHLQHKFLLLHDSRLYGRDMWHVWSVFVRTVFVRRHQQRDGFSLSTIDYPAMLSDVLVLRELVAHWSPGGRIDAPPLFGDKTRDLRGKRERRKSQALIHAVCFAGVALTVAIAEHVPMVRLEGSTNRYQGVEVEIVAALAKALHFQPSYYDLVAAVEDGAALDSDNGTQLIAEQIVAEVARHNARLGIGDLHLFQSYMQHVELSRQHSVECLTFLTPESATDNSWQTFVLPFSGGMWAGVLLSLFVVGTVFYLFSFLNALLLGGAQSAAGFFRCLRLPQPEQQQQQLGDWRRRSFRLQLARQRQRQQQRRERDLFDDYANCILLTYSMLLYVALPRMPRHWPLRVLTGWYWVYCILLVATYRASFTAILANPAARVTIDTLQELHRARIPLATGVLENRQFFVESNDETARELGASMEIVRDIDDVTERIASGRCAYYDNEFYLRHLRVADEARGGKGSTALHIMKECVVHMPVVLALEKNSALKPRVDDIIQHLSEAGLIAKWLRDAVKRLPAEEQTPQEALMNLNKFWSSFVALGIGYLISICALLLERWHFRYVVMQHPLFDVYNPSIYYNFRRLHPHD</sequence>
<dbReference type="AlphaFoldDB" id="A0AAD4JY63"/>
<gene>
    <name evidence="12" type="ORF">KR093_002154</name>
</gene>
<feature type="transmembrane region" description="Helical" evidence="9">
    <location>
        <begin position="666"/>
        <end position="686"/>
    </location>
</feature>
<evidence type="ECO:0000313" key="12">
    <source>
        <dbReference type="EMBL" id="KAH8370098.1"/>
    </source>
</evidence>
<proteinExistence type="inferred from homology"/>
<keyword evidence="5 9" id="KW-1133">Transmembrane helix</keyword>
<feature type="chain" id="PRO_5042098397" description="Ionotropic glutamate receptor C-terminal domain-containing protein" evidence="10">
    <location>
        <begin position="29"/>
        <end position="719"/>
    </location>
</feature>
<feature type="non-terminal residue" evidence="12">
    <location>
        <position position="1"/>
    </location>
</feature>
<evidence type="ECO:0000259" key="11">
    <source>
        <dbReference type="Pfam" id="PF00060"/>
    </source>
</evidence>
<comment type="caution">
    <text evidence="12">The sequence shown here is derived from an EMBL/GenBank/DDBJ whole genome shotgun (WGS) entry which is preliminary data.</text>
</comment>
<dbReference type="PANTHER" id="PTHR42643:SF35">
    <property type="entry name" value="IONOTROPIC RECEPTOR 68A, ISOFORM A"/>
    <property type="match status" value="1"/>
</dbReference>
<evidence type="ECO:0000256" key="8">
    <source>
        <dbReference type="ARBA" id="ARBA00023180"/>
    </source>
</evidence>
<dbReference type="GO" id="GO:0015276">
    <property type="term" value="F:ligand-gated monoatomic ion channel activity"/>
    <property type="evidence" value="ECO:0007669"/>
    <property type="project" value="InterPro"/>
</dbReference>
<evidence type="ECO:0000256" key="3">
    <source>
        <dbReference type="ARBA" id="ARBA00022475"/>
    </source>
</evidence>
<dbReference type="InterPro" id="IPR052192">
    <property type="entry name" value="Insect_Ionotropic_Sensory_Rcpt"/>
</dbReference>
<feature type="transmembrane region" description="Helical" evidence="9">
    <location>
        <begin position="486"/>
        <end position="507"/>
    </location>
</feature>
<keyword evidence="7" id="KW-0675">Receptor</keyword>
<dbReference type="Pfam" id="PF00060">
    <property type="entry name" value="Lig_chan"/>
    <property type="match status" value="1"/>
</dbReference>
<feature type="transmembrane region" description="Helical" evidence="9">
    <location>
        <begin position="451"/>
        <end position="471"/>
    </location>
</feature>
<dbReference type="Proteomes" id="UP001200034">
    <property type="component" value="Unassembled WGS sequence"/>
</dbReference>
<dbReference type="SUPFAM" id="SSF53850">
    <property type="entry name" value="Periplasmic binding protein-like II"/>
    <property type="match status" value="1"/>
</dbReference>
<evidence type="ECO:0000256" key="2">
    <source>
        <dbReference type="ARBA" id="ARBA00008685"/>
    </source>
</evidence>
<protein>
    <recommendedName>
        <fullName evidence="11">Ionotropic glutamate receptor C-terminal domain-containing protein</fullName>
    </recommendedName>
</protein>
<keyword evidence="10" id="KW-0732">Signal</keyword>
<dbReference type="Gene3D" id="3.40.190.10">
    <property type="entry name" value="Periplasmic binding protein-like II"/>
    <property type="match status" value="1"/>
</dbReference>
<keyword evidence="13" id="KW-1185">Reference proteome</keyword>
<dbReference type="GO" id="GO:0050907">
    <property type="term" value="P:detection of chemical stimulus involved in sensory perception"/>
    <property type="evidence" value="ECO:0007669"/>
    <property type="project" value="UniProtKB-ARBA"/>
</dbReference>
<feature type="domain" description="Ionotropic glutamate receptor C-terminal" evidence="11">
    <location>
        <begin position="373"/>
        <end position="676"/>
    </location>
</feature>
<comment type="similarity">
    <text evidence="2">Belongs to the glutamate-gated ion channel (TC 1.A.10.1) family.</text>
</comment>
<dbReference type="InterPro" id="IPR001320">
    <property type="entry name" value="Iontro_rcpt_C"/>
</dbReference>
<keyword evidence="3" id="KW-1003">Cell membrane</keyword>
<evidence type="ECO:0000313" key="13">
    <source>
        <dbReference type="Proteomes" id="UP001200034"/>
    </source>
</evidence>
<dbReference type="Gene3D" id="1.10.287.70">
    <property type="match status" value="1"/>
</dbReference>
<organism evidence="12 13">
    <name type="scientific">Drosophila rubida</name>
    <dbReference type="NCBI Taxonomy" id="30044"/>
    <lineage>
        <taxon>Eukaryota</taxon>
        <taxon>Metazoa</taxon>
        <taxon>Ecdysozoa</taxon>
        <taxon>Arthropoda</taxon>
        <taxon>Hexapoda</taxon>
        <taxon>Insecta</taxon>
        <taxon>Pterygota</taxon>
        <taxon>Neoptera</taxon>
        <taxon>Endopterygota</taxon>
        <taxon>Diptera</taxon>
        <taxon>Brachycera</taxon>
        <taxon>Muscomorpha</taxon>
        <taxon>Ephydroidea</taxon>
        <taxon>Drosophilidae</taxon>
        <taxon>Drosophila</taxon>
    </lineage>
</organism>
<accession>A0AAD4JY63</accession>
<evidence type="ECO:0000256" key="4">
    <source>
        <dbReference type="ARBA" id="ARBA00022692"/>
    </source>
</evidence>
<feature type="non-terminal residue" evidence="12">
    <location>
        <position position="719"/>
    </location>
</feature>
<dbReference type="GO" id="GO:0005886">
    <property type="term" value="C:plasma membrane"/>
    <property type="evidence" value="ECO:0007669"/>
    <property type="project" value="UniProtKB-SubCell"/>
</dbReference>
<reference evidence="12" key="1">
    <citation type="journal article" date="2021" name="Mol. Ecol. Resour.">
        <title>Phylogenomic analyses of the genus Drosophila reveals genomic signals of climate adaptation.</title>
        <authorList>
            <person name="Li F."/>
            <person name="Rane R.V."/>
            <person name="Luria V."/>
            <person name="Xiong Z."/>
            <person name="Chen J."/>
            <person name="Li Z."/>
            <person name="Catullo R.A."/>
            <person name="Griffin P.C."/>
            <person name="Schiffer M."/>
            <person name="Pearce S."/>
            <person name="Lee S.F."/>
            <person name="McElroy K."/>
            <person name="Stocker A."/>
            <person name="Shirriffs J."/>
            <person name="Cockerell F."/>
            <person name="Coppin C."/>
            <person name="Sgro C.M."/>
            <person name="Karger A."/>
            <person name="Cain J.W."/>
            <person name="Weber J.A."/>
            <person name="Santpere G."/>
            <person name="Kirschner M.W."/>
            <person name="Hoffmann A.A."/>
            <person name="Oakeshott J.G."/>
            <person name="Zhang G."/>
        </authorList>
    </citation>
    <scope>NUCLEOTIDE SEQUENCE</scope>
    <source>
        <strain evidence="12">BGI-SZ-2011g</strain>
    </source>
</reference>
<keyword evidence="4 9" id="KW-0812">Transmembrane</keyword>
<evidence type="ECO:0000256" key="1">
    <source>
        <dbReference type="ARBA" id="ARBA00004651"/>
    </source>
</evidence>